<organism evidence="5 6">
    <name type="scientific">Penstemon davidsonii</name>
    <dbReference type="NCBI Taxonomy" id="160366"/>
    <lineage>
        <taxon>Eukaryota</taxon>
        <taxon>Viridiplantae</taxon>
        <taxon>Streptophyta</taxon>
        <taxon>Embryophyta</taxon>
        <taxon>Tracheophyta</taxon>
        <taxon>Spermatophyta</taxon>
        <taxon>Magnoliopsida</taxon>
        <taxon>eudicotyledons</taxon>
        <taxon>Gunneridae</taxon>
        <taxon>Pentapetalae</taxon>
        <taxon>asterids</taxon>
        <taxon>lamiids</taxon>
        <taxon>Lamiales</taxon>
        <taxon>Plantaginaceae</taxon>
        <taxon>Cheloneae</taxon>
        <taxon>Penstemon</taxon>
    </lineage>
</organism>
<keyword evidence="2" id="KW-0560">Oxidoreductase</keyword>
<dbReference type="Gene3D" id="3.40.50.720">
    <property type="entry name" value="NAD(P)-binding Rossmann-like Domain"/>
    <property type="match status" value="1"/>
</dbReference>
<comment type="caution">
    <text evidence="5">The sequence shown here is derived from an EMBL/GenBank/DDBJ whole genome shotgun (WGS) entry which is preliminary data.</text>
</comment>
<dbReference type="Pfam" id="PF00106">
    <property type="entry name" value="adh_short"/>
    <property type="match status" value="1"/>
</dbReference>
<proteinExistence type="inferred from homology"/>
<protein>
    <submittedName>
        <fullName evidence="5">Uncharacterized protein</fullName>
    </submittedName>
</protein>
<evidence type="ECO:0000256" key="4">
    <source>
        <dbReference type="SAM" id="Coils"/>
    </source>
</evidence>
<dbReference type="EMBL" id="JAYDYQ010001087">
    <property type="protein sequence ID" value="KAK4492525.1"/>
    <property type="molecule type" value="Genomic_DNA"/>
</dbReference>
<evidence type="ECO:0000256" key="1">
    <source>
        <dbReference type="ARBA" id="ARBA00006484"/>
    </source>
</evidence>
<evidence type="ECO:0000313" key="5">
    <source>
        <dbReference type="EMBL" id="KAK4492525.1"/>
    </source>
</evidence>
<dbReference type="PANTHER" id="PTHR24320">
    <property type="entry name" value="RETINOL DEHYDROGENASE"/>
    <property type="match status" value="1"/>
</dbReference>
<evidence type="ECO:0000256" key="3">
    <source>
        <dbReference type="RuleBase" id="RU000363"/>
    </source>
</evidence>
<accession>A0ABR0DTH7</accession>
<name>A0ABR0DTH7_9LAMI</name>
<dbReference type="InterPro" id="IPR002347">
    <property type="entry name" value="SDR_fam"/>
</dbReference>
<keyword evidence="6" id="KW-1185">Reference proteome</keyword>
<dbReference type="PRINTS" id="PR00081">
    <property type="entry name" value="GDHRDH"/>
</dbReference>
<dbReference type="Proteomes" id="UP001291926">
    <property type="component" value="Unassembled WGS sequence"/>
</dbReference>
<keyword evidence="4" id="KW-0175">Coiled coil</keyword>
<feature type="coiled-coil region" evidence="4">
    <location>
        <begin position="87"/>
        <end position="117"/>
    </location>
</feature>
<dbReference type="SUPFAM" id="SSF51735">
    <property type="entry name" value="NAD(P)-binding Rossmann-fold domains"/>
    <property type="match status" value="1"/>
</dbReference>
<comment type="similarity">
    <text evidence="1 3">Belongs to the short-chain dehydrogenases/reductases (SDR) family.</text>
</comment>
<evidence type="ECO:0000256" key="2">
    <source>
        <dbReference type="ARBA" id="ARBA00023002"/>
    </source>
</evidence>
<sequence>MVLNFVPMMKATIRYLAGIAGPSGYGSKTTADQVVEDCLRSMPPPPTAPHLTAIVTGTSLSLSLCATSGLGAEIARVLAKNGVRVIIPALYRELRKAEKLKENIEKENQESEIIISEMDLCSFASIQRFCSDFLSLGLPLHILINNAGIMSNKLQFSEDNIELTFATNYIEMLSEKIMETASESGKEGRIVNVSSVAHNWVNAKNFCFDKLLNPESYNQHRAYAQSKLATILHAKELARQFKARKANVTINAVHPGAIKTGIFKDISDVTAGMPANIIFSKFSVYYGIQVPEINITGLYVQASGPCFLLSVQDSFTNGFFVDVCLVNLQGAATTCYVALSPMTTGLSGKYFADCNETQCSSLANDETEARKLWNQTRALIQSRLLQPLGQHDTNLS</sequence>
<dbReference type="InterPro" id="IPR036291">
    <property type="entry name" value="NAD(P)-bd_dom_sf"/>
</dbReference>
<dbReference type="PRINTS" id="PR00080">
    <property type="entry name" value="SDRFAMILY"/>
</dbReference>
<dbReference type="PANTHER" id="PTHR24320:SF198">
    <property type="entry name" value="NAD(P)-BINDING ROSSMANN-FOLD SUPERFAMILY PROTEIN"/>
    <property type="match status" value="1"/>
</dbReference>
<gene>
    <name evidence="5" type="ORF">RD792_003336</name>
</gene>
<reference evidence="5 6" key="1">
    <citation type="journal article" date="2023" name="bioRxiv">
        <title>Genome report: Whole genome sequence and annotation of Penstemon davidsonii.</title>
        <authorList>
            <person name="Ostevik K.L."/>
            <person name="Alabady M."/>
            <person name="Zhang M."/>
            <person name="Rausher M.D."/>
        </authorList>
    </citation>
    <scope>NUCLEOTIDE SEQUENCE [LARGE SCALE GENOMIC DNA]</scope>
    <source>
        <strain evidence="5">DNT005</strain>
        <tissue evidence="5">Whole leaf</tissue>
    </source>
</reference>
<evidence type="ECO:0000313" key="6">
    <source>
        <dbReference type="Proteomes" id="UP001291926"/>
    </source>
</evidence>